<dbReference type="AlphaFoldDB" id="A0A371PCI3"/>
<name>A0A371PCI3_9ACTN</name>
<evidence type="ECO:0000313" key="2">
    <source>
        <dbReference type="Proteomes" id="UP000265581"/>
    </source>
</evidence>
<sequence>MTAAGLDLAAVKAKEQAVVEARERVNLLHGSARRAGKTFARETLFGAAVESALDVPALVAEVERLRKALATIKATYHLQCPPQRSAFADGKFGEGAYTAHRWWSVCLGGDLERAGATS</sequence>
<reference evidence="1 2" key="1">
    <citation type="submission" date="2018-08" db="EMBL/GenBank/DDBJ databases">
        <title>Aeromicrobium sp. M2KJ-4, whole genome shotgun sequence.</title>
        <authorList>
            <person name="Tuo L."/>
        </authorList>
    </citation>
    <scope>NUCLEOTIDE SEQUENCE [LARGE SCALE GENOMIC DNA]</scope>
    <source>
        <strain evidence="1 2">M2KJ-4</strain>
    </source>
</reference>
<accession>A0A371PCI3</accession>
<keyword evidence="2" id="KW-1185">Reference proteome</keyword>
<proteinExistence type="predicted"/>
<comment type="caution">
    <text evidence="1">The sequence shown here is derived from an EMBL/GenBank/DDBJ whole genome shotgun (WGS) entry which is preliminary data.</text>
</comment>
<dbReference type="RefSeq" id="WP_119703771.1">
    <property type="nucleotide sequence ID" value="NZ_JBHSOI010000001.1"/>
</dbReference>
<protein>
    <submittedName>
        <fullName evidence="1">Uncharacterized protein</fullName>
    </submittedName>
</protein>
<dbReference type="EMBL" id="QUBR01000001">
    <property type="protein sequence ID" value="REK73661.1"/>
    <property type="molecule type" value="Genomic_DNA"/>
</dbReference>
<gene>
    <name evidence="1" type="ORF">DX116_09050</name>
</gene>
<organism evidence="1 2">
    <name type="scientific">Aeromicrobium endophyticum</name>
    <dbReference type="NCBI Taxonomy" id="2292704"/>
    <lineage>
        <taxon>Bacteria</taxon>
        <taxon>Bacillati</taxon>
        <taxon>Actinomycetota</taxon>
        <taxon>Actinomycetes</taxon>
        <taxon>Propionibacteriales</taxon>
        <taxon>Nocardioidaceae</taxon>
        <taxon>Aeromicrobium</taxon>
    </lineage>
</organism>
<dbReference type="Proteomes" id="UP000265581">
    <property type="component" value="Unassembled WGS sequence"/>
</dbReference>
<evidence type="ECO:0000313" key="1">
    <source>
        <dbReference type="EMBL" id="REK73661.1"/>
    </source>
</evidence>